<dbReference type="Gene3D" id="3.40.50.2300">
    <property type="match status" value="1"/>
</dbReference>
<dbReference type="GO" id="GO:0006355">
    <property type="term" value="P:regulation of DNA-templated transcription"/>
    <property type="evidence" value="ECO:0007669"/>
    <property type="project" value="TreeGrafter"/>
</dbReference>
<sequence>MYSLQMHSILIADDDEEMRELLKFKLQGGYEVTAVSDGEECWRYLVANSNDLPDLMILDVMMPGLNGYRVLDRMQDDERFDEVAVIMLTSRGKEDDIVRALESGATDYMTKPFSANELIARIKRVLE</sequence>
<evidence type="ECO:0000313" key="7">
    <source>
        <dbReference type="Proteomes" id="UP000198856"/>
    </source>
</evidence>
<dbReference type="GO" id="GO:0000156">
    <property type="term" value="F:phosphorelay response regulator activity"/>
    <property type="evidence" value="ECO:0007669"/>
    <property type="project" value="TreeGrafter"/>
</dbReference>
<dbReference type="InterPro" id="IPR039420">
    <property type="entry name" value="WalR-like"/>
</dbReference>
<dbReference type="SUPFAM" id="SSF52172">
    <property type="entry name" value="CheY-like"/>
    <property type="match status" value="1"/>
</dbReference>
<evidence type="ECO:0000256" key="1">
    <source>
        <dbReference type="ARBA" id="ARBA00022553"/>
    </source>
</evidence>
<keyword evidence="7" id="KW-1185">Reference proteome</keyword>
<keyword evidence="2" id="KW-0902">Two-component regulatory system</keyword>
<dbReference type="PANTHER" id="PTHR48111:SF40">
    <property type="entry name" value="PHOSPHATE REGULON TRANSCRIPTIONAL REGULATORY PROTEIN PHOB"/>
    <property type="match status" value="1"/>
</dbReference>
<evidence type="ECO:0000313" key="6">
    <source>
        <dbReference type="EMBL" id="SDJ30254.1"/>
    </source>
</evidence>
<evidence type="ECO:0000256" key="4">
    <source>
        <dbReference type="PROSITE-ProRule" id="PRU00169"/>
    </source>
</evidence>
<keyword evidence="3" id="KW-0238">DNA-binding</keyword>
<proteinExistence type="predicted"/>
<dbReference type="EMBL" id="FNFC01000002">
    <property type="protein sequence ID" value="SDJ30254.1"/>
    <property type="molecule type" value="Genomic_DNA"/>
</dbReference>
<evidence type="ECO:0000259" key="5">
    <source>
        <dbReference type="PROSITE" id="PS50110"/>
    </source>
</evidence>
<dbReference type="Pfam" id="PF00072">
    <property type="entry name" value="Response_reg"/>
    <property type="match status" value="1"/>
</dbReference>
<reference evidence="6 7" key="1">
    <citation type="submission" date="2016-10" db="EMBL/GenBank/DDBJ databases">
        <authorList>
            <person name="de Groot N.N."/>
        </authorList>
    </citation>
    <scope>NUCLEOTIDE SEQUENCE [LARGE SCALE GENOMIC DNA]</scope>
    <source>
        <strain evidence="6 7">IBRC-M10015</strain>
    </source>
</reference>
<dbReference type="GO" id="GO:0032993">
    <property type="term" value="C:protein-DNA complex"/>
    <property type="evidence" value="ECO:0007669"/>
    <property type="project" value="TreeGrafter"/>
</dbReference>
<accession>A0A1G8SM49</accession>
<dbReference type="GO" id="GO:0000976">
    <property type="term" value="F:transcription cis-regulatory region binding"/>
    <property type="evidence" value="ECO:0007669"/>
    <property type="project" value="TreeGrafter"/>
</dbReference>
<evidence type="ECO:0000256" key="3">
    <source>
        <dbReference type="ARBA" id="ARBA00023125"/>
    </source>
</evidence>
<dbReference type="AlphaFoldDB" id="A0A1G8SM49"/>
<keyword evidence="1 4" id="KW-0597">Phosphoprotein</keyword>
<dbReference type="InterPro" id="IPR001789">
    <property type="entry name" value="Sig_transdc_resp-reg_receiver"/>
</dbReference>
<dbReference type="Proteomes" id="UP000198856">
    <property type="component" value="Unassembled WGS sequence"/>
</dbReference>
<dbReference type="STRING" id="890420.SAMN05216226_10241"/>
<feature type="modified residue" description="4-aspartylphosphate" evidence="4">
    <location>
        <position position="59"/>
    </location>
</feature>
<gene>
    <name evidence="6" type="ORF">SAMN05216226_10241</name>
</gene>
<feature type="domain" description="Response regulatory" evidence="5">
    <location>
        <begin position="8"/>
        <end position="126"/>
    </location>
</feature>
<dbReference type="SMART" id="SM00448">
    <property type="entry name" value="REC"/>
    <property type="match status" value="1"/>
</dbReference>
<organism evidence="6 7">
    <name type="scientific">Halovenus aranensis</name>
    <dbReference type="NCBI Taxonomy" id="890420"/>
    <lineage>
        <taxon>Archaea</taxon>
        <taxon>Methanobacteriati</taxon>
        <taxon>Methanobacteriota</taxon>
        <taxon>Stenosarchaea group</taxon>
        <taxon>Halobacteria</taxon>
        <taxon>Halobacteriales</taxon>
        <taxon>Haloarculaceae</taxon>
        <taxon>Halovenus</taxon>
    </lineage>
</organism>
<dbReference type="InterPro" id="IPR011006">
    <property type="entry name" value="CheY-like_superfamily"/>
</dbReference>
<name>A0A1G8SM49_9EURY</name>
<dbReference type="PANTHER" id="PTHR48111">
    <property type="entry name" value="REGULATOR OF RPOS"/>
    <property type="match status" value="1"/>
</dbReference>
<evidence type="ECO:0000256" key="2">
    <source>
        <dbReference type="ARBA" id="ARBA00023012"/>
    </source>
</evidence>
<dbReference type="PROSITE" id="PS50110">
    <property type="entry name" value="RESPONSE_REGULATORY"/>
    <property type="match status" value="1"/>
</dbReference>
<protein>
    <submittedName>
        <fullName evidence="6">Response regulator receiver domain-containing protein</fullName>
    </submittedName>
</protein>
<dbReference type="GO" id="GO:0005829">
    <property type="term" value="C:cytosol"/>
    <property type="evidence" value="ECO:0007669"/>
    <property type="project" value="TreeGrafter"/>
</dbReference>